<feature type="region of interest" description="Disordered" evidence="1">
    <location>
        <begin position="140"/>
        <end position="185"/>
    </location>
</feature>
<evidence type="ECO:0000313" key="2">
    <source>
        <dbReference type="EMBL" id="TWW82347.1"/>
    </source>
</evidence>
<feature type="region of interest" description="Disordered" evidence="1">
    <location>
        <begin position="1"/>
        <end position="107"/>
    </location>
</feature>
<gene>
    <name evidence="2" type="ORF">D4764_01G0021620</name>
</gene>
<protein>
    <submittedName>
        <fullName evidence="2">Nucleolar complex protein 3-like protein</fullName>
    </submittedName>
</protein>
<reference evidence="2 3" key="1">
    <citation type="submission" date="2019-04" db="EMBL/GenBank/DDBJ databases">
        <title>Chromosome genome assembly for Takifugu flavidus.</title>
        <authorList>
            <person name="Xiao S."/>
        </authorList>
    </citation>
    <scope>NUCLEOTIDE SEQUENCE [LARGE SCALE GENOMIC DNA]</scope>
    <source>
        <strain evidence="2">HTHZ2018</strain>
        <tissue evidence="2">Muscle</tissue>
    </source>
</reference>
<proteinExistence type="predicted"/>
<name>A0A5C6PUC1_9TELE</name>
<organism evidence="2 3">
    <name type="scientific">Takifugu flavidus</name>
    <name type="common">sansaifugu</name>
    <dbReference type="NCBI Taxonomy" id="433684"/>
    <lineage>
        <taxon>Eukaryota</taxon>
        <taxon>Metazoa</taxon>
        <taxon>Chordata</taxon>
        <taxon>Craniata</taxon>
        <taxon>Vertebrata</taxon>
        <taxon>Euteleostomi</taxon>
        <taxon>Actinopterygii</taxon>
        <taxon>Neopterygii</taxon>
        <taxon>Teleostei</taxon>
        <taxon>Neoteleostei</taxon>
        <taxon>Acanthomorphata</taxon>
        <taxon>Eupercaria</taxon>
        <taxon>Tetraodontiformes</taxon>
        <taxon>Tetradontoidea</taxon>
        <taxon>Tetraodontidae</taxon>
        <taxon>Takifugu</taxon>
    </lineage>
</organism>
<accession>A0A5C6PUC1</accession>
<feature type="compositionally biased region" description="Basic residues" evidence="1">
    <location>
        <begin position="19"/>
        <end position="30"/>
    </location>
</feature>
<feature type="compositionally biased region" description="Acidic residues" evidence="1">
    <location>
        <begin position="149"/>
        <end position="161"/>
    </location>
</feature>
<dbReference type="AlphaFoldDB" id="A0A5C6PUC1"/>
<sequence>MKLENKLKNRQLKQQNVAKKQRKEQKKLRQAVKDAHGRTPQPLETYRKRPEEEEEEEEFLDSLPTDMVDEDQEQMSAMARQPSFITRDLSSCGPVHGGKRKNPEVVRSYEKIPRKMVRTEEKEVIHLLPIKDQTGIIPQSMERVINLQQDDEDDDEEEEEVSPGRNEPPSRALGGGVLEGSGTEF</sequence>
<evidence type="ECO:0000313" key="3">
    <source>
        <dbReference type="Proteomes" id="UP000324091"/>
    </source>
</evidence>
<dbReference type="EMBL" id="RHFK02000001">
    <property type="protein sequence ID" value="TWW82347.1"/>
    <property type="molecule type" value="Genomic_DNA"/>
</dbReference>
<keyword evidence="3" id="KW-1185">Reference proteome</keyword>
<dbReference type="Proteomes" id="UP000324091">
    <property type="component" value="Chromosome 1"/>
</dbReference>
<comment type="caution">
    <text evidence="2">The sequence shown here is derived from an EMBL/GenBank/DDBJ whole genome shotgun (WGS) entry which is preliminary data.</text>
</comment>
<evidence type="ECO:0000256" key="1">
    <source>
        <dbReference type="SAM" id="MobiDB-lite"/>
    </source>
</evidence>